<dbReference type="SUPFAM" id="SSF50494">
    <property type="entry name" value="Trypsin-like serine proteases"/>
    <property type="match status" value="1"/>
</dbReference>
<feature type="signal peptide" evidence="3">
    <location>
        <begin position="1"/>
        <end position="24"/>
    </location>
</feature>
<protein>
    <submittedName>
        <fullName evidence="5">Trypsin</fullName>
    </submittedName>
</protein>
<feature type="chain" id="PRO_5045512571" evidence="3">
    <location>
        <begin position="25"/>
        <end position="267"/>
    </location>
</feature>
<evidence type="ECO:0000256" key="3">
    <source>
        <dbReference type="SAM" id="SignalP"/>
    </source>
</evidence>
<dbReference type="InterPro" id="IPR033116">
    <property type="entry name" value="TRYPSIN_SER"/>
</dbReference>
<accession>A0ABQ3ZRM6</accession>
<evidence type="ECO:0000256" key="2">
    <source>
        <dbReference type="RuleBase" id="RU363034"/>
    </source>
</evidence>
<keyword evidence="2" id="KW-0645">Protease</keyword>
<proteinExistence type="predicted"/>
<dbReference type="PRINTS" id="PR00722">
    <property type="entry name" value="CHYMOTRYPSIN"/>
</dbReference>
<dbReference type="InterPro" id="IPR009003">
    <property type="entry name" value="Peptidase_S1_PA"/>
</dbReference>
<dbReference type="SMART" id="SM00020">
    <property type="entry name" value="Tryp_SPc"/>
    <property type="match status" value="1"/>
</dbReference>
<dbReference type="RefSeq" id="WP_203838347.1">
    <property type="nucleotide sequence ID" value="NZ_BAAATV010000026.1"/>
</dbReference>
<dbReference type="InterPro" id="IPR001254">
    <property type="entry name" value="Trypsin_dom"/>
</dbReference>
<dbReference type="CDD" id="cd00190">
    <property type="entry name" value="Tryp_SPc"/>
    <property type="match status" value="1"/>
</dbReference>
<keyword evidence="1" id="KW-1015">Disulfide bond</keyword>
<keyword evidence="2" id="KW-0378">Hydrolase</keyword>
<dbReference type="PROSITE" id="PS50240">
    <property type="entry name" value="TRYPSIN_DOM"/>
    <property type="match status" value="1"/>
</dbReference>
<dbReference type="PROSITE" id="PS00135">
    <property type="entry name" value="TRYPSIN_SER"/>
    <property type="match status" value="1"/>
</dbReference>
<dbReference type="Gene3D" id="2.40.10.10">
    <property type="entry name" value="Trypsin-like serine proteases"/>
    <property type="match status" value="2"/>
</dbReference>
<evidence type="ECO:0000313" key="6">
    <source>
        <dbReference type="Proteomes" id="UP000603200"/>
    </source>
</evidence>
<dbReference type="Proteomes" id="UP000603200">
    <property type="component" value="Unassembled WGS sequence"/>
</dbReference>
<dbReference type="Pfam" id="PF00089">
    <property type="entry name" value="Trypsin"/>
    <property type="match status" value="1"/>
</dbReference>
<dbReference type="PROSITE" id="PS00134">
    <property type="entry name" value="TRYPSIN_HIS"/>
    <property type="match status" value="1"/>
</dbReference>
<name>A0ABQ3ZRM6_9ACTN</name>
<keyword evidence="2" id="KW-0720">Serine protease</keyword>
<evidence type="ECO:0000313" key="5">
    <source>
        <dbReference type="EMBL" id="GIE21228.1"/>
    </source>
</evidence>
<dbReference type="PANTHER" id="PTHR24252:SF7">
    <property type="entry name" value="HYALIN"/>
    <property type="match status" value="1"/>
</dbReference>
<evidence type="ECO:0000259" key="4">
    <source>
        <dbReference type="PROSITE" id="PS50240"/>
    </source>
</evidence>
<gene>
    <name evidence="5" type="ORF">Ahu01nite_043300</name>
</gene>
<dbReference type="InterPro" id="IPR043504">
    <property type="entry name" value="Peptidase_S1_PA_chymotrypsin"/>
</dbReference>
<sequence>MLRKVALLLVLGIVLSVSPLGASAQDRARVVVGGTLAPAGRFPWMVRLSMGCGGALTAPSVVLTAAHCVGKTGPNDHIEVVAGVADLRSADRVTAHSVEVVRAPNFRDETRGDDWALIKLDRELDLPTLELGRATNEKGPFTIVGWGQTSESSVKQEKRLRYASVPVIPDAACARAYRKIGVTLVRDESLCAGKPGVDTCQGDSGGPLVGVSGHRWIQVGIVSWGLGCARKEYPGVYTQLSKFRPAIKKMTAKMSVTSSPAKGGRMG</sequence>
<feature type="domain" description="Peptidase S1" evidence="4">
    <location>
        <begin position="31"/>
        <end position="252"/>
    </location>
</feature>
<evidence type="ECO:0000256" key="1">
    <source>
        <dbReference type="ARBA" id="ARBA00023157"/>
    </source>
</evidence>
<reference evidence="5 6" key="1">
    <citation type="submission" date="2021-01" db="EMBL/GenBank/DDBJ databases">
        <title>Whole genome shotgun sequence of Actinoplanes humidus NBRC 14915.</title>
        <authorList>
            <person name="Komaki H."/>
            <person name="Tamura T."/>
        </authorList>
    </citation>
    <scope>NUCLEOTIDE SEQUENCE [LARGE SCALE GENOMIC DNA]</scope>
    <source>
        <strain evidence="5 6">NBRC 14915</strain>
    </source>
</reference>
<organism evidence="5 6">
    <name type="scientific">Winogradskya humida</name>
    <dbReference type="NCBI Taxonomy" id="113566"/>
    <lineage>
        <taxon>Bacteria</taxon>
        <taxon>Bacillati</taxon>
        <taxon>Actinomycetota</taxon>
        <taxon>Actinomycetes</taxon>
        <taxon>Micromonosporales</taxon>
        <taxon>Micromonosporaceae</taxon>
        <taxon>Winogradskya</taxon>
    </lineage>
</organism>
<dbReference type="InterPro" id="IPR018114">
    <property type="entry name" value="TRYPSIN_HIS"/>
</dbReference>
<dbReference type="EMBL" id="BOMN01000054">
    <property type="protein sequence ID" value="GIE21228.1"/>
    <property type="molecule type" value="Genomic_DNA"/>
</dbReference>
<keyword evidence="6" id="KW-1185">Reference proteome</keyword>
<dbReference type="PANTHER" id="PTHR24252">
    <property type="entry name" value="ACROSIN-RELATED"/>
    <property type="match status" value="1"/>
</dbReference>
<dbReference type="InterPro" id="IPR001314">
    <property type="entry name" value="Peptidase_S1A"/>
</dbReference>
<comment type="caution">
    <text evidence="5">The sequence shown here is derived from an EMBL/GenBank/DDBJ whole genome shotgun (WGS) entry which is preliminary data.</text>
</comment>
<keyword evidence="3" id="KW-0732">Signal</keyword>